<evidence type="ECO:0000256" key="10">
    <source>
        <dbReference type="ARBA" id="ARBA00023277"/>
    </source>
</evidence>
<protein>
    <recommendedName>
        <fullName evidence="4">phosphoglucomutase (alpha-D-glucose-1,6-bisphosphate-dependent)</fullName>
        <ecNumber evidence="4">5.4.2.2</ecNumber>
    </recommendedName>
</protein>
<evidence type="ECO:0000313" key="17">
    <source>
        <dbReference type="Proteomes" id="UP000515146"/>
    </source>
</evidence>
<keyword evidence="17" id="KW-1185">Reference proteome</keyword>
<dbReference type="InterPro" id="IPR005845">
    <property type="entry name" value="A-D-PHexomutase_a/b/a-II"/>
</dbReference>
<evidence type="ECO:0000313" key="18">
    <source>
        <dbReference type="RefSeq" id="XP_027203410.1"/>
    </source>
</evidence>
<keyword evidence="5" id="KW-0313">Glucose metabolism</keyword>
<dbReference type="PANTHER" id="PTHR22573:SF2">
    <property type="entry name" value="PHOSPHOGLUCOMUTASE"/>
    <property type="match status" value="1"/>
</dbReference>
<evidence type="ECO:0000259" key="16">
    <source>
        <dbReference type="Pfam" id="PF02880"/>
    </source>
</evidence>
<dbReference type="FunFam" id="3.40.120.10:FF:000004">
    <property type="entry name" value="Phosphoglucomutase 5"/>
    <property type="match status" value="1"/>
</dbReference>
<dbReference type="Pfam" id="PF02880">
    <property type="entry name" value="PGM_PMM_III"/>
    <property type="match status" value="1"/>
</dbReference>
<dbReference type="OMA" id="WIQDRAN"/>
<reference evidence="18" key="1">
    <citation type="submission" date="2025-08" db="UniProtKB">
        <authorList>
            <consortium name="RefSeq"/>
        </authorList>
    </citation>
    <scope>IDENTIFICATION</scope>
    <source>
        <strain evidence="18">Airmid</strain>
    </source>
</reference>
<dbReference type="GO" id="GO:0004614">
    <property type="term" value="F:phosphoglucomutase activity"/>
    <property type="evidence" value="ECO:0007669"/>
    <property type="project" value="UniProtKB-EC"/>
</dbReference>
<dbReference type="SUPFAM" id="SSF53738">
    <property type="entry name" value="Phosphoglucomutase, first 3 domains"/>
    <property type="match status" value="3"/>
</dbReference>
<dbReference type="AlphaFoldDB" id="A0A6P6YDP4"/>
<dbReference type="FunCoup" id="A0A6P6YDP4">
    <property type="interactions" value="495"/>
</dbReference>
<dbReference type="Gene3D" id="3.40.120.10">
    <property type="entry name" value="Alpha-D-Glucose-1,6-Bisphosphate, subunit A, domain 3"/>
    <property type="match status" value="3"/>
</dbReference>
<comment type="catalytic activity">
    <reaction evidence="12">
        <text>O-phospho-L-seryl-[protein] + alpha-D-glucose 1-phosphate = alpha-D-glucose 1,6-bisphosphate + L-seryl-[protein]</text>
        <dbReference type="Rhea" id="RHEA:68748"/>
        <dbReference type="Rhea" id="RHEA-COMP:9863"/>
        <dbReference type="Rhea" id="RHEA-COMP:11604"/>
        <dbReference type="ChEBI" id="CHEBI:29999"/>
        <dbReference type="ChEBI" id="CHEBI:58392"/>
        <dbReference type="ChEBI" id="CHEBI:58601"/>
        <dbReference type="ChEBI" id="CHEBI:83421"/>
    </reaction>
</comment>
<keyword evidence="9" id="KW-0413">Isomerase</keyword>
<dbReference type="GO" id="GO:0006006">
    <property type="term" value="P:glucose metabolic process"/>
    <property type="evidence" value="ECO:0007669"/>
    <property type="project" value="UniProtKB-KW"/>
</dbReference>
<accession>A0A6P6YDP4</accession>
<proteinExistence type="inferred from homology"/>
<evidence type="ECO:0000256" key="7">
    <source>
        <dbReference type="ARBA" id="ARBA00022723"/>
    </source>
</evidence>
<evidence type="ECO:0000256" key="5">
    <source>
        <dbReference type="ARBA" id="ARBA00022526"/>
    </source>
</evidence>
<sequence>MTAMIKIVKTKPFDGQKPGTSGLRKPVKTFEHPGYLENFIQSILDVSLADVKDRKTVQLVIGGDGRYYSSHAIQTIISMCAANEVGHLIVAQNGIMSTPAISAVIRTRNAHGGIILTASHNPGGPHGDFGVKYNCSNGGPAPDQITDAIYARSKEIHRYKCLESMPVVNVSQLGQHIIKYSGDGEMMVEVVDSVDMYLELLKRIFDFELLRRFVSTKRLRIDAMNGVMGPYVCRIIVQELGANADAAVRCKPLPDFGGHHPDPNLTYAADLVDQMRNGDYDFGAAFDGDGDRNMILGAKGFFVTPSDSLAVLGENLEQIPYFRGRGVKGYARSMPTSRAIDLVAKKTGLKCYETPTGWKYFGSLLDAGMVSICGEESFGTGSDHIREKDGLWAVLAWLSIWATMPDHSVESIVRQHWRQFGRCYYSRYDYENCDVESCERMMATLDHKIAANQLPKTINSDDGKTYHVDKAYNFGYTDPVSGEQTCNQGLVIQFNDGLCRIMFRLSGTGSTGATVRLYLEQMEMDSEKAVSGCLEDYIRPLAKVALEISKLQEFTGRDRPTVIT</sequence>
<evidence type="ECO:0000256" key="4">
    <source>
        <dbReference type="ARBA" id="ARBA00012728"/>
    </source>
</evidence>
<dbReference type="InterPro" id="IPR016066">
    <property type="entry name" value="A-D-PHexomutase_CS"/>
</dbReference>
<dbReference type="PANTHER" id="PTHR22573">
    <property type="entry name" value="PHOSPHOHEXOMUTASE FAMILY MEMBER"/>
    <property type="match status" value="1"/>
</dbReference>
<dbReference type="PROSITE" id="PS00710">
    <property type="entry name" value="PGM_PMM"/>
    <property type="match status" value="1"/>
</dbReference>
<dbReference type="RefSeq" id="XP_027203410.1">
    <property type="nucleotide sequence ID" value="XM_027347609.1"/>
</dbReference>
<dbReference type="InterPro" id="IPR005846">
    <property type="entry name" value="A-D-PHexomutase_a/b/a-III"/>
</dbReference>
<dbReference type="InterPro" id="IPR005841">
    <property type="entry name" value="Alpha-D-phosphohexomutase_SF"/>
</dbReference>
<name>A0A6P6YDP4_DERPT</name>
<comment type="catalytic activity">
    <reaction evidence="1">
        <text>alpha-D-glucose 1-phosphate = alpha-D-glucose 6-phosphate</text>
        <dbReference type="Rhea" id="RHEA:23536"/>
        <dbReference type="ChEBI" id="CHEBI:58225"/>
        <dbReference type="ChEBI" id="CHEBI:58601"/>
        <dbReference type="EC" id="5.4.2.2"/>
    </reaction>
</comment>
<keyword evidence="8 13" id="KW-0460">Magnesium</keyword>
<feature type="domain" description="Alpha-D-phosphohexomutase alpha/beta/alpha" evidence="14">
    <location>
        <begin position="16"/>
        <end position="157"/>
    </location>
</feature>
<dbReference type="FunFam" id="3.40.120.10:FF:000005">
    <property type="entry name" value="Phosphoglucomutase 5"/>
    <property type="match status" value="1"/>
</dbReference>
<dbReference type="Proteomes" id="UP000515146">
    <property type="component" value="Unplaced"/>
</dbReference>
<dbReference type="GO" id="GO:0000287">
    <property type="term" value="F:magnesium ion binding"/>
    <property type="evidence" value="ECO:0007669"/>
    <property type="project" value="InterPro"/>
</dbReference>
<keyword evidence="10" id="KW-0119">Carbohydrate metabolism</keyword>
<dbReference type="FunFam" id="3.40.120.10:FF:000006">
    <property type="entry name" value="Phosphoglucomutase PgmA"/>
    <property type="match status" value="1"/>
</dbReference>
<feature type="domain" description="Alpha-D-phosphohexomutase alpha/beta/alpha" evidence="16">
    <location>
        <begin position="328"/>
        <end position="420"/>
    </location>
</feature>
<dbReference type="OrthoDB" id="2291at2759"/>
<dbReference type="SUPFAM" id="SSF55957">
    <property type="entry name" value="Phosphoglucomutase, C-terminal domain"/>
    <property type="match status" value="1"/>
</dbReference>
<comment type="similarity">
    <text evidence="3 13">Belongs to the phosphohexose mutase family.</text>
</comment>
<dbReference type="Pfam" id="PF02879">
    <property type="entry name" value="PGM_PMM_II"/>
    <property type="match status" value="1"/>
</dbReference>
<dbReference type="InterPro" id="IPR045244">
    <property type="entry name" value="PGM"/>
</dbReference>
<dbReference type="InterPro" id="IPR005844">
    <property type="entry name" value="A-D-PHexomutase_a/b/a-I"/>
</dbReference>
<dbReference type="NCBIfam" id="NF005737">
    <property type="entry name" value="PRK07564.1-1"/>
    <property type="match status" value="1"/>
</dbReference>
<dbReference type="Pfam" id="PF24947">
    <property type="entry name" value="PGM1_C_vert_fung"/>
    <property type="match status" value="1"/>
</dbReference>
<dbReference type="PRINTS" id="PR00509">
    <property type="entry name" value="PGMPMM"/>
</dbReference>
<dbReference type="CTD" id="5236"/>
<dbReference type="Pfam" id="PF02878">
    <property type="entry name" value="PGM_PMM_I"/>
    <property type="match status" value="1"/>
</dbReference>
<dbReference type="InParanoid" id="A0A6P6YDP4"/>
<dbReference type="FunFam" id="3.30.310.50:FF:000002">
    <property type="entry name" value="Phosphoglucomutase 5"/>
    <property type="match status" value="1"/>
</dbReference>
<dbReference type="InterPro" id="IPR016055">
    <property type="entry name" value="A-D-PHexomutase_a/b/a-I/II/III"/>
</dbReference>
<dbReference type="GO" id="GO:0005829">
    <property type="term" value="C:cytosol"/>
    <property type="evidence" value="ECO:0007669"/>
    <property type="project" value="TreeGrafter"/>
</dbReference>
<dbReference type="Gene3D" id="3.30.310.50">
    <property type="entry name" value="Alpha-D-phosphohexomutase, C-terminal domain"/>
    <property type="match status" value="1"/>
</dbReference>
<dbReference type="InterPro" id="IPR036900">
    <property type="entry name" value="A-D-PHexomutase_C_sf"/>
</dbReference>
<keyword evidence="7 13" id="KW-0479">Metal-binding</keyword>
<organism evidence="17 18">
    <name type="scientific">Dermatophagoides pteronyssinus</name>
    <name type="common">European house dust mite</name>
    <dbReference type="NCBI Taxonomy" id="6956"/>
    <lineage>
        <taxon>Eukaryota</taxon>
        <taxon>Metazoa</taxon>
        <taxon>Ecdysozoa</taxon>
        <taxon>Arthropoda</taxon>
        <taxon>Chelicerata</taxon>
        <taxon>Arachnida</taxon>
        <taxon>Acari</taxon>
        <taxon>Acariformes</taxon>
        <taxon>Sarcoptiformes</taxon>
        <taxon>Astigmata</taxon>
        <taxon>Psoroptidia</taxon>
        <taxon>Analgoidea</taxon>
        <taxon>Pyroglyphidae</taxon>
        <taxon>Dermatophagoidinae</taxon>
        <taxon>Dermatophagoides</taxon>
    </lineage>
</organism>
<evidence type="ECO:0000256" key="11">
    <source>
        <dbReference type="ARBA" id="ARBA00049318"/>
    </source>
</evidence>
<dbReference type="KEGG" id="dpte:113797254"/>
<evidence type="ECO:0000256" key="3">
    <source>
        <dbReference type="ARBA" id="ARBA00010231"/>
    </source>
</evidence>
<evidence type="ECO:0000259" key="15">
    <source>
        <dbReference type="Pfam" id="PF02879"/>
    </source>
</evidence>
<evidence type="ECO:0000256" key="12">
    <source>
        <dbReference type="ARBA" id="ARBA00049409"/>
    </source>
</evidence>
<feature type="domain" description="Alpha-D-phosphohexomutase alpha/beta/alpha" evidence="15">
    <location>
        <begin position="196"/>
        <end position="297"/>
    </location>
</feature>
<evidence type="ECO:0000259" key="14">
    <source>
        <dbReference type="Pfam" id="PF02878"/>
    </source>
</evidence>
<comment type="catalytic activity">
    <reaction evidence="11">
        <text>alpha-D-glucose 1,6-bisphosphate + L-seryl-[protein] = O-phospho-L-seryl-[protein] + alpha-D-glucose 6-phosphate</text>
        <dbReference type="Rhea" id="RHEA:68752"/>
        <dbReference type="Rhea" id="RHEA-COMP:9863"/>
        <dbReference type="Rhea" id="RHEA-COMP:11604"/>
        <dbReference type="ChEBI" id="CHEBI:29999"/>
        <dbReference type="ChEBI" id="CHEBI:58225"/>
        <dbReference type="ChEBI" id="CHEBI:58392"/>
        <dbReference type="ChEBI" id="CHEBI:83421"/>
    </reaction>
</comment>
<evidence type="ECO:0000256" key="13">
    <source>
        <dbReference type="RuleBase" id="RU004326"/>
    </source>
</evidence>
<gene>
    <name evidence="18" type="primary">LOC113797254</name>
</gene>
<comment type="cofactor">
    <cofactor evidence="2">
        <name>Mg(2+)</name>
        <dbReference type="ChEBI" id="CHEBI:18420"/>
    </cofactor>
</comment>
<evidence type="ECO:0000256" key="9">
    <source>
        <dbReference type="ARBA" id="ARBA00023235"/>
    </source>
</evidence>
<evidence type="ECO:0000256" key="1">
    <source>
        <dbReference type="ARBA" id="ARBA00000443"/>
    </source>
</evidence>
<keyword evidence="6" id="KW-0597">Phosphoprotein</keyword>
<evidence type="ECO:0000256" key="2">
    <source>
        <dbReference type="ARBA" id="ARBA00001946"/>
    </source>
</evidence>
<evidence type="ECO:0000256" key="6">
    <source>
        <dbReference type="ARBA" id="ARBA00022553"/>
    </source>
</evidence>
<evidence type="ECO:0000256" key="8">
    <source>
        <dbReference type="ARBA" id="ARBA00022842"/>
    </source>
</evidence>
<dbReference type="EC" id="5.4.2.2" evidence="4"/>